<comment type="caution">
    <text evidence="2">The sequence shown here is derived from an EMBL/GenBank/DDBJ whole genome shotgun (WGS) entry which is preliminary data.</text>
</comment>
<dbReference type="EMBL" id="CASHTH010001466">
    <property type="protein sequence ID" value="CAI8015755.1"/>
    <property type="molecule type" value="Genomic_DNA"/>
</dbReference>
<organism evidence="2 3">
    <name type="scientific">Geodia barretti</name>
    <name type="common">Barrett's horny sponge</name>
    <dbReference type="NCBI Taxonomy" id="519541"/>
    <lineage>
        <taxon>Eukaryota</taxon>
        <taxon>Metazoa</taxon>
        <taxon>Porifera</taxon>
        <taxon>Demospongiae</taxon>
        <taxon>Heteroscleromorpha</taxon>
        <taxon>Tetractinellida</taxon>
        <taxon>Astrophorina</taxon>
        <taxon>Geodiidae</taxon>
        <taxon>Geodia</taxon>
    </lineage>
</organism>
<sequence>MLSGADGTRVEAQTADTPTPAPTATATPDSTEETDANADSGSESEQSGKADASKYGNMDSILNDLVEQVEGGIASARSAASTAPVSDDESVAVSLFLEEDYVEAVRQYLDENGASVRFAELDTIEAYVPVTLLGNVSQQEGVISVSTIVPPQAAQETLTSPAVALHGADFWHLAGVKGEGMKIGIIDIGFLGFQDLMGLELPPEERVHALCFTDLGTLSSDID</sequence>
<evidence type="ECO:0000313" key="3">
    <source>
        <dbReference type="Proteomes" id="UP001174909"/>
    </source>
</evidence>
<feature type="compositionally biased region" description="Low complexity" evidence="1">
    <location>
        <begin position="11"/>
        <end position="29"/>
    </location>
</feature>
<accession>A0AA35RQ94</accession>
<reference evidence="2" key="1">
    <citation type="submission" date="2023-03" db="EMBL/GenBank/DDBJ databases">
        <authorList>
            <person name="Steffen K."/>
            <person name="Cardenas P."/>
        </authorList>
    </citation>
    <scope>NUCLEOTIDE SEQUENCE</scope>
</reference>
<dbReference type="AlphaFoldDB" id="A0AA35RQ94"/>
<proteinExistence type="predicted"/>
<name>A0AA35RQ94_GEOBA</name>
<dbReference type="Proteomes" id="UP001174909">
    <property type="component" value="Unassembled WGS sequence"/>
</dbReference>
<evidence type="ECO:0000313" key="2">
    <source>
        <dbReference type="EMBL" id="CAI8015755.1"/>
    </source>
</evidence>
<evidence type="ECO:0000256" key="1">
    <source>
        <dbReference type="SAM" id="MobiDB-lite"/>
    </source>
</evidence>
<feature type="region of interest" description="Disordered" evidence="1">
    <location>
        <begin position="1"/>
        <end position="55"/>
    </location>
</feature>
<gene>
    <name evidence="2" type="ORF">GBAR_LOCUS9727</name>
</gene>
<protein>
    <submittedName>
        <fullName evidence="2">Uncharacterized protein</fullName>
    </submittedName>
</protein>
<keyword evidence="3" id="KW-1185">Reference proteome</keyword>